<protein>
    <submittedName>
        <fullName evidence="2">PadR family transcriptional regulator</fullName>
    </submittedName>
</protein>
<accession>A0AAE3G115</accession>
<evidence type="ECO:0000313" key="2">
    <source>
        <dbReference type="EMBL" id="MCL9818345.1"/>
    </source>
</evidence>
<gene>
    <name evidence="2" type="ORF">AArcSt2_15490</name>
</gene>
<dbReference type="InterPro" id="IPR005149">
    <property type="entry name" value="Tscrpt_reg_PadR_N"/>
</dbReference>
<dbReference type="AlphaFoldDB" id="A0AAE3G115"/>
<comment type="caution">
    <text evidence="2">The sequence shown here is derived from an EMBL/GenBank/DDBJ whole genome shotgun (WGS) entry which is preliminary data.</text>
</comment>
<dbReference type="Proteomes" id="UP001203207">
    <property type="component" value="Unassembled WGS sequence"/>
</dbReference>
<proteinExistence type="predicted"/>
<dbReference type="Pfam" id="PF03551">
    <property type="entry name" value="PadR"/>
    <property type="match status" value="1"/>
</dbReference>
<dbReference type="RefSeq" id="WP_250586052.1">
    <property type="nucleotide sequence ID" value="NZ_JAKRVX010000010.1"/>
</dbReference>
<keyword evidence="2" id="KW-0614">Plasmid</keyword>
<dbReference type="EMBL" id="JAKRVX010000010">
    <property type="protein sequence ID" value="MCL9818345.1"/>
    <property type="molecule type" value="Genomic_DNA"/>
</dbReference>
<reference evidence="2" key="2">
    <citation type="submission" date="2022-02" db="EMBL/GenBank/DDBJ databases">
        <authorList>
            <person name="Elcheninov A.G."/>
            <person name="Sorokin D.Y."/>
            <person name="Kublanov I.V."/>
        </authorList>
    </citation>
    <scope>NUCLEOTIDE SEQUENCE</scope>
    <source>
        <strain evidence="2">AArc-St2</strain>
        <plasmid evidence="2">pAArc-St2</plasmid>
    </source>
</reference>
<dbReference type="Gene3D" id="1.10.10.10">
    <property type="entry name" value="Winged helix-like DNA-binding domain superfamily/Winged helix DNA-binding domain"/>
    <property type="match status" value="1"/>
</dbReference>
<dbReference type="InterPro" id="IPR036388">
    <property type="entry name" value="WH-like_DNA-bd_sf"/>
</dbReference>
<keyword evidence="3" id="KW-1185">Reference proteome</keyword>
<sequence>MTHTPNKTDDSCNANQNISIEWDALSGFQRDLLRSIARLHSTNTEKKGLAILNELSDRYGSKVNHGRLYPNLDTLVESGLIEKSTLDKRTNQYELTDAGRSLLEHHAREVIEELSAYSIDVTDRNVESPQPAVTDGGQKEYPEWLPEAYDPTKPLRDRLPIIADIDGGIELHVCDNQGVIEIVGGPMYFDEYANGTLILKAGTGSTVRDSWDYEIVVPSNSDHSSQLKKVNPDQDVVAYENTKRTLLKNIDVRLYGVDDDQLSNCERKQ</sequence>
<reference evidence="2" key="1">
    <citation type="journal article" date="2022" name="Syst. Appl. Microbiol.">
        <title>Natronocalculus amylovorans gen. nov., sp. nov., and Natranaeroarchaeum aerophilus sp. nov., dominant culturable amylolytic natronoarchaea from hypersaline soda lakes in southwestern Siberia.</title>
        <authorList>
            <person name="Sorokin D.Y."/>
            <person name="Elcheninov A.G."/>
            <person name="Khizhniak T.V."/>
            <person name="Koenen M."/>
            <person name="Bale N.J."/>
            <person name="Damste J.S.S."/>
            <person name="Kublanov I.V."/>
        </authorList>
    </citation>
    <scope>NUCLEOTIDE SEQUENCE</scope>
    <source>
        <strain evidence="2">AArc-St2</strain>
    </source>
</reference>
<evidence type="ECO:0000313" key="3">
    <source>
        <dbReference type="Proteomes" id="UP001203207"/>
    </source>
</evidence>
<evidence type="ECO:0000259" key="1">
    <source>
        <dbReference type="Pfam" id="PF03551"/>
    </source>
</evidence>
<name>A0AAE3G115_9EURY</name>
<organism evidence="2 3">
    <name type="scientific">Natronocalculus amylovorans</name>
    <dbReference type="NCBI Taxonomy" id="2917812"/>
    <lineage>
        <taxon>Archaea</taxon>
        <taxon>Methanobacteriati</taxon>
        <taxon>Methanobacteriota</taxon>
        <taxon>Stenosarchaea group</taxon>
        <taxon>Halobacteria</taxon>
        <taxon>Halobacteriales</taxon>
        <taxon>Haloferacaceae</taxon>
        <taxon>Natronocalculus</taxon>
    </lineage>
</organism>
<dbReference type="SUPFAM" id="SSF46785">
    <property type="entry name" value="Winged helix' DNA-binding domain"/>
    <property type="match status" value="1"/>
</dbReference>
<feature type="domain" description="Transcription regulator PadR N-terminal" evidence="1">
    <location>
        <begin position="43"/>
        <end position="104"/>
    </location>
</feature>
<dbReference type="InterPro" id="IPR036390">
    <property type="entry name" value="WH_DNA-bd_sf"/>
</dbReference>
<geneLocation type="plasmid" evidence="2">
    <name>pAArc-St2</name>
</geneLocation>